<dbReference type="Proteomes" id="UP000070544">
    <property type="component" value="Unassembled WGS sequence"/>
</dbReference>
<keyword evidence="2" id="KW-1185">Reference proteome</keyword>
<sequence length="214" mass="23878">MMPILANNLSRTLPAECKDYLGIIYECVGQLSGVMYLTIDERSVPVGEAHRRPGLHCESPVVTKKEHPLAFLSEVGGDKFRPFFRWGRGVVDRGSRTKQGGIYLASTVAHSSRVYPNVVLNASMAGKDGALGEIRYLLGPPHDLEESRVYWMTDRTPHESLPLQGEPGQTVYRQFFRLVAGPIDVWFSKHNTPSPFGVKPDCPISDIYKFSDDV</sequence>
<evidence type="ECO:0000313" key="2">
    <source>
        <dbReference type="Proteomes" id="UP000070544"/>
    </source>
</evidence>
<proteinExistence type="predicted"/>
<dbReference type="AlphaFoldDB" id="A0A139AU84"/>
<protein>
    <submittedName>
        <fullName evidence="1">Uncharacterized protein</fullName>
    </submittedName>
</protein>
<name>A0A139AU84_GONPJ</name>
<dbReference type="EMBL" id="KQ965736">
    <property type="protein sequence ID" value="KXS20055.1"/>
    <property type="molecule type" value="Genomic_DNA"/>
</dbReference>
<reference evidence="1 2" key="1">
    <citation type="journal article" date="2015" name="Genome Biol. Evol.">
        <title>Phylogenomic analyses indicate that early fungi evolved digesting cell walls of algal ancestors of land plants.</title>
        <authorList>
            <person name="Chang Y."/>
            <person name="Wang S."/>
            <person name="Sekimoto S."/>
            <person name="Aerts A.L."/>
            <person name="Choi C."/>
            <person name="Clum A."/>
            <person name="LaButti K.M."/>
            <person name="Lindquist E.A."/>
            <person name="Yee Ngan C."/>
            <person name="Ohm R.A."/>
            <person name="Salamov A.A."/>
            <person name="Grigoriev I.V."/>
            <person name="Spatafora J.W."/>
            <person name="Berbee M.L."/>
        </authorList>
    </citation>
    <scope>NUCLEOTIDE SEQUENCE [LARGE SCALE GENOMIC DNA]</scope>
    <source>
        <strain evidence="1 2">JEL478</strain>
    </source>
</reference>
<accession>A0A139AU84</accession>
<dbReference type="OrthoDB" id="61384at2759"/>
<evidence type="ECO:0000313" key="1">
    <source>
        <dbReference type="EMBL" id="KXS20055.1"/>
    </source>
</evidence>
<gene>
    <name evidence="1" type="ORF">M427DRAFT_401089</name>
</gene>
<organism evidence="1 2">
    <name type="scientific">Gonapodya prolifera (strain JEL478)</name>
    <name type="common">Monoblepharis prolifera</name>
    <dbReference type="NCBI Taxonomy" id="1344416"/>
    <lineage>
        <taxon>Eukaryota</taxon>
        <taxon>Fungi</taxon>
        <taxon>Fungi incertae sedis</taxon>
        <taxon>Chytridiomycota</taxon>
        <taxon>Chytridiomycota incertae sedis</taxon>
        <taxon>Monoblepharidomycetes</taxon>
        <taxon>Monoblepharidales</taxon>
        <taxon>Gonapodyaceae</taxon>
        <taxon>Gonapodya</taxon>
    </lineage>
</organism>